<evidence type="ECO:0000313" key="3">
    <source>
        <dbReference type="Proteomes" id="UP000613768"/>
    </source>
</evidence>
<evidence type="ECO:0000256" key="1">
    <source>
        <dbReference type="SAM" id="MobiDB-lite"/>
    </source>
</evidence>
<feature type="compositionally biased region" description="Low complexity" evidence="1">
    <location>
        <begin position="16"/>
        <end position="32"/>
    </location>
</feature>
<sequence>MDWLNNVAADAAEAGSFATPAAAPASPTTSKPKAVKRTRKVPRQVAVQDMLRFETLPVREGEQASVLGVASFAGHGSDEKLALKLPGSVVAFIKERCEGNLNVSVTGLILRGLADLEAKGERLMVGQGMLPYVIVRVADEA</sequence>
<dbReference type="EMBL" id="JACYTR010000001">
    <property type="protein sequence ID" value="MBD8524123.1"/>
    <property type="molecule type" value="Genomic_DNA"/>
</dbReference>
<proteinExistence type="predicted"/>
<comment type="caution">
    <text evidence="2">The sequence shown here is derived from an EMBL/GenBank/DDBJ whole genome shotgun (WGS) entry which is preliminary data.</text>
</comment>
<protein>
    <recommendedName>
        <fullName evidence="4">PilZ domain-containing protein</fullName>
    </recommendedName>
</protein>
<gene>
    <name evidence="2" type="ORF">IFO71_00055</name>
</gene>
<evidence type="ECO:0000313" key="2">
    <source>
        <dbReference type="EMBL" id="MBD8524123.1"/>
    </source>
</evidence>
<accession>A0AAW3ZDF8</accession>
<dbReference type="RefSeq" id="WP_192027476.1">
    <property type="nucleotide sequence ID" value="NZ_JACYTR010000001.1"/>
</dbReference>
<dbReference type="Proteomes" id="UP000613768">
    <property type="component" value="Unassembled WGS sequence"/>
</dbReference>
<keyword evidence="3" id="KW-1185">Reference proteome</keyword>
<dbReference type="AlphaFoldDB" id="A0AAW3ZDF8"/>
<reference evidence="2 3" key="1">
    <citation type="submission" date="2020-09" db="EMBL/GenBank/DDBJ databases">
        <title>Pseudoxanthomonas sp. CAU 1598 isolated from sand of Yaerae Beach.</title>
        <authorList>
            <person name="Kim W."/>
        </authorList>
    </citation>
    <scope>NUCLEOTIDE SEQUENCE [LARGE SCALE GENOMIC DNA]</scope>
    <source>
        <strain evidence="2 3">CAU 1598</strain>
    </source>
</reference>
<organism evidence="2 3">
    <name type="scientific">Pseudomarimonas arenosa</name>
    <dbReference type="NCBI Taxonomy" id="2774145"/>
    <lineage>
        <taxon>Bacteria</taxon>
        <taxon>Pseudomonadati</taxon>
        <taxon>Pseudomonadota</taxon>
        <taxon>Gammaproteobacteria</taxon>
        <taxon>Lysobacterales</taxon>
        <taxon>Lysobacteraceae</taxon>
        <taxon>Pseudomarimonas</taxon>
    </lineage>
</organism>
<feature type="region of interest" description="Disordered" evidence="1">
    <location>
        <begin position="16"/>
        <end position="39"/>
    </location>
</feature>
<evidence type="ECO:0008006" key="4">
    <source>
        <dbReference type="Google" id="ProtNLM"/>
    </source>
</evidence>
<name>A0AAW3ZDF8_9GAMM</name>